<evidence type="ECO:0008006" key="3">
    <source>
        <dbReference type="Google" id="ProtNLM"/>
    </source>
</evidence>
<dbReference type="HOGENOM" id="CLU_169664_0_0_6"/>
<evidence type="ECO:0000313" key="1">
    <source>
        <dbReference type="EMBL" id="AIL62033.1"/>
    </source>
</evidence>
<dbReference type="Proteomes" id="UP000028931">
    <property type="component" value="Chromosome"/>
</dbReference>
<proteinExistence type="predicted"/>
<sequence length="90" mass="9773">MSLIGVSNLELRQLIEQAFLPDRCVVSCTDGEHLTIQLGQGDSLDDCLTVTGIGVHSLTTCHELAALVAQVREEQRLGRSHIPFQSQTTA</sequence>
<dbReference type="AlphaFoldDB" id="A0A077F9L2"/>
<organism evidence="1 2">
    <name type="scientific">Pseudomonas alkylphenolica</name>
    <dbReference type="NCBI Taxonomy" id="237609"/>
    <lineage>
        <taxon>Bacteria</taxon>
        <taxon>Pseudomonadati</taxon>
        <taxon>Pseudomonadota</taxon>
        <taxon>Gammaproteobacteria</taxon>
        <taxon>Pseudomonadales</taxon>
        <taxon>Pseudomonadaceae</taxon>
        <taxon>Pseudomonas</taxon>
    </lineage>
</organism>
<reference evidence="1 2" key="1">
    <citation type="submission" date="2014-07" db="EMBL/GenBank/DDBJ databases">
        <authorList>
            <person name="Lee K."/>
            <person name="Lim J.Y."/>
            <person name="Hwang I."/>
        </authorList>
    </citation>
    <scope>NUCLEOTIDE SEQUENCE [LARGE SCALE GENOMIC DNA]</scope>
    <source>
        <strain evidence="1 2">KL28</strain>
    </source>
</reference>
<dbReference type="EMBL" id="CP009048">
    <property type="protein sequence ID" value="AIL62033.1"/>
    <property type="molecule type" value="Genomic_DNA"/>
</dbReference>
<dbReference type="Pfam" id="PF07865">
    <property type="entry name" value="DUF1652"/>
    <property type="match status" value="1"/>
</dbReference>
<name>A0A077F9L2_9PSED</name>
<dbReference type="KEGG" id="palk:PSAKL28_28410"/>
<evidence type="ECO:0000313" key="2">
    <source>
        <dbReference type="Proteomes" id="UP000028931"/>
    </source>
</evidence>
<dbReference type="InterPro" id="IPR012448">
    <property type="entry name" value="DUF1652"/>
</dbReference>
<gene>
    <name evidence="1" type="ORF">PSAKL28_28410</name>
</gene>
<dbReference type="OrthoDB" id="6906904at2"/>
<dbReference type="RefSeq" id="WP_038611569.1">
    <property type="nucleotide sequence ID" value="NZ_CP009048.1"/>
</dbReference>
<accession>A0A077F9L2</accession>
<protein>
    <recommendedName>
        <fullName evidence="3">DUF1652 domain-containing protein</fullName>
    </recommendedName>
</protein>